<dbReference type="Pfam" id="PF00128">
    <property type="entry name" value="Alpha-amylase"/>
    <property type="match status" value="1"/>
</dbReference>
<dbReference type="SUPFAM" id="SSF51445">
    <property type="entry name" value="(Trans)glycosidases"/>
    <property type="match status" value="1"/>
</dbReference>
<dbReference type="InterPro" id="IPR017853">
    <property type="entry name" value="GH"/>
</dbReference>
<organism evidence="4 5">
    <name type="scientific">Zopfia rhizophila CBS 207.26</name>
    <dbReference type="NCBI Taxonomy" id="1314779"/>
    <lineage>
        <taxon>Eukaryota</taxon>
        <taxon>Fungi</taxon>
        <taxon>Dikarya</taxon>
        <taxon>Ascomycota</taxon>
        <taxon>Pezizomycotina</taxon>
        <taxon>Dothideomycetes</taxon>
        <taxon>Dothideomycetes incertae sedis</taxon>
        <taxon>Zopfiaceae</taxon>
        <taxon>Zopfia</taxon>
    </lineage>
</organism>
<evidence type="ECO:0000313" key="5">
    <source>
        <dbReference type="Proteomes" id="UP000800200"/>
    </source>
</evidence>
<dbReference type="OrthoDB" id="204980at2759"/>
<gene>
    <name evidence="4" type="ORF">K469DRAFT_206423</name>
</gene>
<protein>
    <submittedName>
        <fullName evidence="4">Glycoside hydrolase family 13 protein</fullName>
    </submittedName>
</protein>
<dbReference type="GO" id="GO:0016787">
    <property type="term" value="F:hydrolase activity"/>
    <property type="evidence" value="ECO:0007669"/>
    <property type="project" value="UniProtKB-KW"/>
</dbReference>
<dbReference type="Proteomes" id="UP000800200">
    <property type="component" value="Unassembled WGS sequence"/>
</dbReference>
<proteinExistence type="inferred from homology"/>
<dbReference type="CDD" id="cd11352">
    <property type="entry name" value="AmyAc_5"/>
    <property type="match status" value="1"/>
</dbReference>
<dbReference type="PANTHER" id="PTHR10357:SF209">
    <property type="entry name" value="PERIPLASMIC ALPHA-AMYLASE"/>
    <property type="match status" value="1"/>
</dbReference>
<comment type="similarity">
    <text evidence="1">Belongs to the glycosyl hydrolase 13 family.</text>
</comment>
<evidence type="ECO:0000313" key="4">
    <source>
        <dbReference type="EMBL" id="KAF2183697.1"/>
    </source>
</evidence>
<keyword evidence="5" id="KW-1185">Reference proteome</keyword>
<accession>A0A6A6DVH9</accession>
<sequence length="631" mass="70429">MFEKQIPTSGEAASGPRSVNDPEVKRLLSKNSAPQSYHPSPSAWEDQLLYFLLPDRFSNGEEDGALDGVGKPFPGQIRLFNPKTDNGNAITPPENSKIWEENGIRFQGGTLKGIKSKLGYLKRLGITALWVGPIFKQVPNDEHLYHGYAVQDFLEIDHHFGTREDLRDLVAAAHKQEINVILDIILNHSGDVFAYKGGEKQWSGRSYDVEGFRDSSGKPTLQFRPLDLDSSPKNAQDCAIWPIELQAPNTFTCEGAISNWDNYPEFLRGDFLSLKDIGLGSDAPDNFTPTKALRTLCEVYKYWIAYADLDGYRIDTVKHMGDGPTRYLATTLHEFASSIGKDNFFIVGEVTGGRAFETVEATGLNAALGIGNVQENLWKLPKGDANPADYFDLFRNATYLKKGSHAWTRNKVVTMIDDHDQVWRGGMNKARFCSESQGDKLVLAALALNMMTLGIPCIYYGTEQQFDGTGGSDRYIREAMFGGSFGAFRSKDRHFFNEDNAVFQEISKICALRQRYAPLRRGRQYLREISGDGKNFGVPMKLGGRMQSIVAWSRIFADEEILCAINTDANYITTVHVTIDAELHADREVLKLIYASPTNGHGRVSEELAVQNVNRRAVKLSVPPGGFVMYK</sequence>
<dbReference type="PANTHER" id="PTHR10357">
    <property type="entry name" value="ALPHA-AMYLASE FAMILY MEMBER"/>
    <property type="match status" value="1"/>
</dbReference>
<dbReference type="GO" id="GO:0005975">
    <property type="term" value="P:carbohydrate metabolic process"/>
    <property type="evidence" value="ECO:0007669"/>
    <property type="project" value="InterPro"/>
</dbReference>
<keyword evidence="4" id="KW-0378">Hydrolase</keyword>
<feature type="domain" description="Glycosyl hydrolase family 13 catalytic" evidence="3">
    <location>
        <begin position="51"/>
        <end position="513"/>
    </location>
</feature>
<evidence type="ECO:0000256" key="1">
    <source>
        <dbReference type="ARBA" id="ARBA00008061"/>
    </source>
</evidence>
<dbReference type="InterPro" id="IPR006047">
    <property type="entry name" value="GH13_cat_dom"/>
</dbReference>
<dbReference type="SMART" id="SM00642">
    <property type="entry name" value="Aamy"/>
    <property type="match status" value="1"/>
</dbReference>
<evidence type="ECO:0000259" key="3">
    <source>
        <dbReference type="SMART" id="SM00642"/>
    </source>
</evidence>
<dbReference type="AlphaFoldDB" id="A0A6A6DVH9"/>
<feature type="region of interest" description="Disordered" evidence="2">
    <location>
        <begin position="1"/>
        <end position="24"/>
    </location>
</feature>
<name>A0A6A6DVH9_9PEZI</name>
<dbReference type="Gene3D" id="3.20.20.80">
    <property type="entry name" value="Glycosidases"/>
    <property type="match status" value="1"/>
</dbReference>
<reference evidence="4" key="1">
    <citation type="journal article" date="2020" name="Stud. Mycol.">
        <title>101 Dothideomycetes genomes: a test case for predicting lifestyles and emergence of pathogens.</title>
        <authorList>
            <person name="Haridas S."/>
            <person name="Albert R."/>
            <person name="Binder M."/>
            <person name="Bloem J."/>
            <person name="Labutti K."/>
            <person name="Salamov A."/>
            <person name="Andreopoulos B."/>
            <person name="Baker S."/>
            <person name="Barry K."/>
            <person name="Bills G."/>
            <person name="Bluhm B."/>
            <person name="Cannon C."/>
            <person name="Castanera R."/>
            <person name="Culley D."/>
            <person name="Daum C."/>
            <person name="Ezra D."/>
            <person name="Gonzalez J."/>
            <person name="Henrissat B."/>
            <person name="Kuo A."/>
            <person name="Liang C."/>
            <person name="Lipzen A."/>
            <person name="Lutzoni F."/>
            <person name="Magnuson J."/>
            <person name="Mondo S."/>
            <person name="Nolan M."/>
            <person name="Ohm R."/>
            <person name="Pangilinan J."/>
            <person name="Park H.-J."/>
            <person name="Ramirez L."/>
            <person name="Alfaro M."/>
            <person name="Sun H."/>
            <person name="Tritt A."/>
            <person name="Yoshinaga Y."/>
            <person name="Zwiers L.-H."/>
            <person name="Turgeon B."/>
            <person name="Goodwin S."/>
            <person name="Spatafora J."/>
            <person name="Crous P."/>
            <person name="Grigoriev I."/>
        </authorList>
    </citation>
    <scope>NUCLEOTIDE SEQUENCE</scope>
    <source>
        <strain evidence="4">CBS 207.26</strain>
    </source>
</reference>
<evidence type="ECO:0000256" key="2">
    <source>
        <dbReference type="SAM" id="MobiDB-lite"/>
    </source>
</evidence>
<dbReference type="EMBL" id="ML994641">
    <property type="protein sequence ID" value="KAF2183697.1"/>
    <property type="molecule type" value="Genomic_DNA"/>
</dbReference>